<evidence type="ECO:0000313" key="2">
    <source>
        <dbReference type="EMBL" id="SHI14304.1"/>
    </source>
</evidence>
<proteinExistence type="predicted"/>
<reference evidence="2 3" key="1">
    <citation type="submission" date="2016-11" db="EMBL/GenBank/DDBJ databases">
        <authorList>
            <person name="Jaros S."/>
            <person name="Januszkiewicz K."/>
            <person name="Wedrychowicz H."/>
        </authorList>
    </citation>
    <scope>NUCLEOTIDE SEQUENCE [LARGE SCALE GENOMIC DNA]</scope>
    <source>
        <strain evidence="2 3">DSM 10068</strain>
    </source>
</reference>
<dbReference type="Pfam" id="PF01381">
    <property type="entry name" value="HTH_3"/>
    <property type="match status" value="1"/>
</dbReference>
<dbReference type="STRING" id="1123282.SAMN02745823_02732"/>
<keyword evidence="3" id="KW-1185">Reference proteome</keyword>
<dbReference type="InterPro" id="IPR011990">
    <property type="entry name" value="TPR-like_helical_dom_sf"/>
</dbReference>
<dbReference type="Gene3D" id="1.25.40.10">
    <property type="entry name" value="Tetratricopeptide repeat domain"/>
    <property type="match status" value="1"/>
</dbReference>
<dbReference type="SMART" id="SM00530">
    <property type="entry name" value="HTH_XRE"/>
    <property type="match status" value="1"/>
</dbReference>
<dbReference type="EMBL" id="FQXV01000010">
    <property type="protein sequence ID" value="SHI14304.1"/>
    <property type="molecule type" value="Genomic_DNA"/>
</dbReference>
<dbReference type="Proteomes" id="UP000183995">
    <property type="component" value="Unassembled WGS sequence"/>
</dbReference>
<dbReference type="GO" id="GO:0003677">
    <property type="term" value="F:DNA binding"/>
    <property type="evidence" value="ECO:0007669"/>
    <property type="project" value="InterPro"/>
</dbReference>
<name>A0A1M5YR20_9FIRM</name>
<gene>
    <name evidence="2" type="ORF">SAMN02745823_02732</name>
</gene>
<dbReference type="CDD" id="cd00093">
    <property type="entry name" value="HTH_XRE"/>
    <property type="match status" value="1"/>
</dbReference>
<dbReference type="InterPro" id="IPR010982">
    <property type="entry name" value="Lambda_DNA-bd_dom_sf"/>
</dbReference>
<dbReference type="SUPFAM" id="SSF47413">
    <property type="entry name" value="lambda repressor-like DNA-binding domains"/>
    <property type="match status" value="1"/>
</dbReference>
<sequence length="310" mass="36167">MNHIGNIIKSYRTMLKMSRAAFAENICSEKYVYLIEKGKRVPSVDMTRLFSDKLGVDLFEHYQYLDCENPIAVRDKIKNFNISRRKSDYDTLKTLTDAAIALPDFHHEPWLYEIEVNRFAYIIFEEKKYTEAIIGINSVLRRIKPKYSKGIYVANLYALLIMCYQLTGDAASTRAVTLLANEIIHDKYAIKDYEEIISTVGVGTLAMHYMAGEFDQVIQKGHKLLQYKAEINSSERLDYICFYLAFSYFETGSQENAVVWFRKAIYSLMFEYDPLNVYYMVTNPVFHVLLNDPGINPYLIQEFKDKYDIS</sequence>
<feature type="domain" description="HTH cro/C1-type" evidence="1">
    <location>
        <begin position="8"/>
        <end position="61"/>
    </location>
</feature>
<organism evidence="2 3">
    <name type="scientific">Sporobacter termitidis DSM 10068</name>
    <dbReference type="NCBI Taxonomy" id="1123282"/>
    <lineage>
        <taxon>Bacteria</taxon>
        <taxon>Bacillati</taxon>
        <taxon>Bacillota</taxon>
        <taxon>Clostridia</taxon>
        <taxon>Eubacteriales</taxon>
        <taxon>Oscillospiraceae</taxon>
        <taxon>Sporobacter</taxon>
    </lineage>
</organism>
<dbReference type="PROSITE" id="PS50943">
    <property type="entry name" value="HTH_CROC1"/>
    <property type="match status" value="1"/>
</dbReference>
<evidence type="ECO:0000313" key="3">
    <source>
        <dbReference type="Proteomes" id="UP000183995"/>
    </source>
</evidence>
<accession>A0A1M5YR20</accession>
<evidence type="ECO:0000259" key="1">
    <source>
        <dbReference type="PROSITE" id="PS50943"/>
    </source>
</evidence>
<dbReference type="AlphaFoldDB" id="A0A1M5YR20"/>
<protein>
    <submittedName>
        <fullName evidence="2">Helix-turn-helix domain-containing protein</fullName>
    </submittedName>
</protein>
<dbReference type="InterPro" id="IPR001387">
    <property type="entry name" value="Cro/C1-type_HTH"/>
</dbReference>